<dbReference type="InterPro" id="IPR036108">
    <property type="entry name" value="4pyrrol_syn_uPrphyn_synt_sf"/>
</dbReference>
<keyword evidence="15" id="KW-1185">Reference proteome</keyword>
<protein>
    <recommendedName>
        <fullName evidence="9">Uroporphyrinogen-III synthase</fullName>
        <ecNumber evidence="3">4.2.1.75</ecNumber>
    </recommendedName>
    <alternativeName>
        <fullName evidence="8">Hydroxymethylbilane hydrolyase [cyclizing]</fullName>
    </alternativeName>
    <alternativeName>
        <fullName evidence="7">Uroporphyrinogen-III cosynthase</fullName>
    </alternativeName>
</protein>
<sequence length="592" mass="65504">MRKVVVILKSESENADNYGTLLEKHGFEPVFIPTLDFSFKNLDELRDRLLSPYKYSGLIFTSPRSITAVRDALRGQKLKDDWKMLENYSVGETSRELIQRTLDLDTKGHHSGNASNLADFIKTDLYNKTITMPFLFPCGNLKQDVLQNKLSEYGYSLDSVEVYETVPHRDLERNLVTLFRDARDEKSERTIDSLLFFSPSGINYCAHVFEKHRIDLTGKRIIAIGPSTKKAIENKGITVHRTAEKPSPDYVVGSTVYYLKPGGGGGGGGAFPIDTRGPRPPPPPPPPPPRGDKNGLFLVPPPAEGRAERGSESGARSDENRSEAKETKWFVELPPTNGTPSVVANELRVSYSPYCVSASAALYGSPVGKNVGTTWCGDGNIEISNSFFFSSFLSSSTDDTPWLVRDILRRKRNRIMIGSSRSLAPTSHEPAVVLEDVNLPDHVQHEQERADDGETDPDPRQQHATVLRHDVHLVARPLQLHPAELFPHLVQPAHVQLVLRLGCLGRRDRYETLLQEPIPEAHLHAFVVVRRFVVNGTQRACLISVHVLGSSIISGVTTISFVVHWSSSCGTITSVVVGVVGEMTVPNGAYDS</sequence>
<dbReference type="GO" id="GO:0006780">
    <property type="term" value="P:uroporphyrinogen III biosynthetic process"/>
    <property type="evidence" value="ECO:0007669"/>
    <property type="project" value="InterPro"/>
</dbReference>
<evidence type="ECO:0000313" key="15">
    <source>
        <dbReference type="Proteomes" id="UP000075886"/>
    </source>
</evidence>
<organism evidence="14 15">
    <name type="scientific">Anopheles farauti</name>
    <dbReference type="NCBI Taxonomy" id="69004"/>
    <lineage>
        <taxon>Eukaryota</taxon>
        <taxon>Metazoa</taxon>
        <taxon>Ecdysozoa</taxon>
        <taxon>Arthropoda</taxon>
        <taxon>Hexapoda</taxon>
        <taxon>Insecta</taxon>
        <taxon>Pterygota</taxon>
        <taxon>Neoptera</taxon>
        <taxon>Endopterygota</taxon>
        <taxon>Diptera</taxon>
        <taxon>Nematocera</taxon>
        <taxon>Culicoidea</taxon>
        <taxon>Culicidae</taxon>
        <taxon>Anophelinae</taxon>
        <taxon>Anopheles</taxon>
    </lineage>
</organism>
<comment type="function">
    <text evidence="11">Catalyzes cyclization of the linear tetrapyrrole, hydroxymethylbilane, to the macrocyclic uroporphyrinogen III, the branch point for the various sub-pathways leading to the wide diversity of porphyrins. Porphyrins act as cofactors for a multitude of enzymes that perform a variety of processes within the cell such as methionine synthesis (vitamin B12) or oxygen transport (heme).</text>
</comment>
<dbReference type="SUPFAM" id="SSF69618">
    <property type="entry name" value="HemD-like"/>
    <property type="match status" value="1"/>
</dbReference>
<evidence type="ECO:0000259" key="13">
    <source>
        <dbReference type="Pfam" id="PF02602"/>
    </source>
</evidence>
<evidence type="ECO:0000256" key="3">
    <source>
        <dbReference type="ARBA" id="ARBA00013109"/>
    </source>
</evidence>
<dbReference type="AlphaFoldDB" id="A0A182Q0W6"/>
<keyword evidence="6" id="KW-0627">Porphyrin biosynthesis</keyword>
<comment type="catalytic activity">
    <reaction evidence="10">
        <text>hydroxymethylbilane = uroporphyrinogen III + H2O</text>
        <dbReference type="Rhea" id="RHEA:18965"/>
        <dbReference type="ChEBI" id="CHEBI:15377"/>
        <dbReference type="ChEBI" id="CHEBI:57308"/>
        <dbReference type="ChEBI" id="CHEBI:57845"/>
        <dbReference type="EC" id="4.2.1.75"/>
    </reaction>
</comment>
<evidence type="ECO:0000256" key="6">
    <source>
        <dbReference type="ARBA" id="ARBA00023244"/>
    </source>
</evidence>
<evidence type="ECO:0000256" key="11">
    <source>
        <dbReference type="ARBA" id="ARBA00060039"/>
    </source>
</evidence>
<dbReference type="InterPro" id="IPR039793">
    <property type="entry name" value="UROS/Hem4"/>
</dbReference>
<comment type="pathway">
    <text evidence="1">Porphyrin-containing compound metabolism; protoporphyrin-IX biosynthesis; coproporphyrinogen-III from 5-aminolevulinate: step 3/4.</text>
</comment>
<dbReference type="FunFam" id="3.40.50.10090:FF:000003">
    <property type="entry name" value="uroporphyrinogen-III synthase"/>
    <property type="match status" value="1"/>
</dbReference>
<dbReference type="PANTHER" id="PTHR12390">
    <property type="entry name" value="UROPORPHYRINOGEN III SYNTHASE"/>
    <property type="match status" value="1"/>
</dbReference>
<evidence type="ECO:0000256" key="1">
    <source>
        <dbReference type="ARBA" id="ARBA00004772"/>
    </source>
</evidence>
<evidence type="ECO:0000256" key="5">
    <source>
        <dbReference type="ARBA" id="ARBA00023239"/>
    </source>
</evidence>
<accession>A0A182Q0W6</accession>
<dbReference type="InterPro" id="IPR003754">
    <property type="entry name" value="4pyrrol_synth_uPrphyn_synth"/>
</dbReference>
<dbReference type="EC" id="4.2.1.75" evidence="3"/>
<comment type="similarity">
    <text evidence="2">Belongs to the uroporphyrinogen-III synthase family.</text>
</comment>
<dbReference type="EnsemblMetazoa" id="AFAF000847-RA">
    <property type="protein sequence ID" value="AFAF000847-PA"/>
    <property type="gene ID" value="AFAF000847"/>
</dbReference>
<dbReference type="STRING" id="69004.A0A182Q0W6"/>
<evidence type="ECO:0000256" key="7">
    <source>
        <dbReference type="ARBA" id="ARBA00031702"/>
    </source>
</evidence>
<dbReference type="Proteomes" id="UP000075886">
    <property type="component" value="Unassembled WGS sequence"/>
</dbReference>
<dbReference type="EMBL" id="AXCN02000771">
    <property type="status" value="NOT_ANNOTATED_CDS"/>
    <property type="molecule type" value="Genomic_DNA"/>
</dbReference>
<dbReference type="VEuPathDB" id="VectorBase:AFAF000847"/>
<feature type="domain" description="Tetrapyrrole biosynthesis uroporphyrinogen III synthase" evidence="13">
    <location>
        <begin position="18"/>
        <end position="249"/>
    </location>
</feature>
<dbReference type="PANTHER" id="PTHR12390:SF0">
    <property type="entry name" value="UROPORPHYRINOGEN-III SYNTHASE"/>
    <property type="match status" value="1"/>
</dbReference>
<evidence type="ECO:0000256" key="9">
    <source>
        <dbReference type="ARBA" id="ARBA00040167"/>
    </source>
</evidence>
<dbReference type="GO" id="GO:0006782">
    <property type="term" value="P:protoporphyrinogen IX biosynthetic process"/>
    <property type="evidence" value="ECO:0007669"/>
    <property type="project" value="UniProtKB-UniPathway"/>
</dbReference>
<evidence type="ECO:0000313" key="14">
    <source>
        <dbReference type="EnsemblMetazoa" id="AFAF000847-PA"/>
    </source>
</evidence>
<name>A0A182Q0W6_9DIPT</name>
<keyword evidence="4" id="KW-0350">Heme biosynthesis</keyword>
<proteinExistence type="inferred from homology"/>
<evidence type="ECO:0000256" key="10">
    <source>
        <dbReference type="ARBA" id="ARBA00048617"/>
    </source>
</evidence>
<reference evidence="15" key="1">
    <citation type="submission" date="2014-01" db="EMBL/GenBank/DDBJ databases">
        <title>The Genome Sequence of Anopheles farauti FAR1 (V2).</title>
        <authorList>
            <consortium name="The Broad Institute Genomics Platform"/>
            <person name="Neafsey D.E."/>
            <person name="Besansky N."/>
            <person name="Howell P."/>
            <person name="Walton C."/>
            <person name="Young S.K."/>
            <person name="Zeng Q."/>
            <person name="Gargeya S."/>
            <person name="Fitzgerald M."/>
            <person name="Haas B."/>
            <person name="Abouelleil A."/>
            <person name="Allen A.W."/>
            <person name="Alvarado L."/>
            <person name="Arachchi H.M."/>
            <person name="Berlin A.M."/>
            <person name="Chapman S.B."/>
            <person name="Gainer-Dewar J."/>
            <person name="Goldberg J."/>
            <person name="Griggs A."/>
            <person name="Gujja S."/>
            <person name="Hansen M."/>
            <person name="Howarth C."/>
            <person name="Imamovic A."/>
            <person name="Ireland A."/>
            <person name="Larimer J."/>
            <person name="McCowan C."/>
            <person name="Murphy C."/>
            <person name="Pearson M."/>
            <person name="Poon T.W."/>
            <person name="Priest M."/>
            <person name="Roberts A."/>
            <person name="Saif S."/>
            <person name="Shea T."/>
            <person name="Sisk P."/>
            <person name="Sykes S."/>
            <person name="Wortman J."/>
            <person name="Nusbaum C."/>
            <person name="Birren B."/>
        </authorList>
    </citation>
    <scope>NUCLEOTIDE SEQUENCE [LARGE SCALE GENOMIC DNA]</scope>
    <source>
        <strain evidence="15">FAR1</strain>
    </source>
</reference>
<feature type="region of interest" description="Disordered" evidence="12">
    <location>
        <begin position="267"/>
        <end position="326"/>
    </location>
</feature>
<dbReference type="CDD" id="cd06578">
    <property type="entry name" value="HemD"/>
    <property type="match status" value="1"/>
</dbReference>
<feature type="compositionally biased region" description="Pro residues" evidence="12">
    <location>
        <begin position="278"/>
        <end position="289"/>
    </location>
</feature>
<feature type="compositionally biased region" description="Basic and acidic residues" evidence="12">
    <location>
        <begin position="305"/>
        <end position="326"/>
    </location>
</feature>
<evidence type="ECO:0000256" key="8">
    <source>
        <dbReference type="ARBA" id="ARBA00032649"/>
    </source>
</evidence>
<reference evidence="14" key="2">
    <citation type="submission" date="2020-05" db="UniProtKB">
        <authorList>
            <consortium name="EnsemblMetazoa"/>
        </authorList>
    </citation>
    <scope>IDENTIFICATION</scope>
    <source>
        <strain evidence="14">FAR1</strain>
    </source>
</reference>
<evidence type="ECO:0000256" key="12">
    <source>
        <dbReference type="SAM" id="MobiDB-lite"/>
    </source>
</evidence>
<dbReference type="Gene3D" id="3.40.50.10090">
    <property type="match status" value="2"/>
</dbReference>
<dbReference type="GO" id="GO:0006785">
    <property type="term" value="P:heme B biosynthetic process"/>
    <property type="evidence" value="ECO:0007669"/>
    <property type="project" value="UniProtKB-ARBA"/>
</dbReference>
<evidence type="ECO:0000256" key="4">
    <source>
        <dbReference type="ARBA" id="ARBA00023133"/>
    </source>
</evidence>
<keyword evidence="5" id="KW-0456">Lyase</keyword>
<evidence type="ECO:0000256" key="2">
    <source>
        <dbReference type="ARBA" id="ARBA00008133"/>
    </source>
</evidence>
<dbReference type="UniPathway" id="UPA00251">
    <property type="reaction ID" value="UER00320"/>
</dbReference>
<dbReference type="GO" id="GO:0005829">
    <property type="term" value="C:cytosol"/>
    <property type="evidence" value="ECO:0007669"/>
    <property type="project" value="TreeGrafter"/>
</dbReference>
<dbReference type="Pfam" id="PF02602">
    <property type="entry name" value="HEM4"/>
    <property type="match status" value="1"/>
</dbReference>
<dbReference type="GO" id="GO:0004852">
    <property type="term" value="F:uroporphyrinogen-III synthase activity"/>
    <property type="evidence" value="ECO:0007669"/>
    <property type="project" value="UniProtKB-EC"/>
</dbReference>